<keyword evidence="2" id="KW-1185">Reference proteome</keyword>
<evidence type="ECO:0000313" key="1">
    <source>
        <dbReference type="EMBL" id="PMD24963.1"/>
    </source>
</evidence>
<evidence type="ECO:0000313" key="2">
    <source>
        <dbReference type="Proteomes" id="UP000235672"/>
    </source>
</evidence>
<accession>A0A2J6QFB5</accession>
<dbReference type="PROSITE" id="PS51257">
    <property type="entry name" value="PROKAR_LIPOPROTEIN"/>
    <property type="match status" value="1"/>
</dbReference>
<name>A0A2J6QFB5_9HELO</name>
<proteinExistence type="predicted"/>
<dbReference type="AlphaFoldDB" id="A0A2J6QFB5"/>
<dbReference type="Proteomes" id="UP000235672">
    <property type="component" value="Unassembled WGS sequence"/>
</dbReference>
<dbReference type="EMBL" id="KZ613471">
    <property type="protein sequence ID" value="PMD24963.1"/>
    <property type="molecule type" value="Genomic_DNA"/>
</dbReference>
<organism evidence="1 2">
    <name type="scientific">Hyaloscypha hepaticicola</name>
    <dbReference type="NCBI Taxonomy" id="2082293"/>
    <lineage>
        <taxon>Eukaryota</taxon>
        <taxon>Fungi</taxon>
        <taxon>Dikarya</taxon>
        <taxon>Ascomycota</taxon>
        <taxon>Pezizomycotina</taxon>
        <taxon>Leotiomycetes</taxon>
        <taxon>Helotiales</taxon>
        <taxon>Hyaloscyphaceae</taxon>
        <taxon>Hyaloscypha</taxon>
    </lineage>
</organism>
<reference evidence="1 2" key="1">
    <citation type="submission" date="2016-05" db="EMBL/GenBank/DDBJ databases">
        <title>A degradative enzymes factory behind the ericoid mycorrhizal symbiosis.</title>
        <authorList>
            <consortium name="DOE Joint Genome Institute"/>
            <person name="Martino E."/>
            <person name="Morin E."/>
            <person name="Grelet G."/>
            <person name="Kuo A."/>
            <person name="Kohler A."/>
            <person name="Daghino S."/>
            <person name="Barry K."/>
            <person name="Choi C."/>
            <person name="Cichocki N."/>
            <person name="Clum A."/>
            <person name="Copeland A."/>
            <person name="Hainaut M."/>
            <person name="Haridas S."/>
            <person name="Labutti K."/>
            <person name="Lindquist E."/>
            <person name="Lipzen A."/>
            <person name="Khouja H.-R."/>
            <person name="Murat C."/>
            <person name="Ohm R."/>
            <person name="Olson A."/>
            <person name="Spatafora J."/>
            <person name="Veneault-Fourrey C."/>
            <person name="Henrissat B."/>
            <person name="Grigoriev I."/>
            <person name="Martin F."/>
            <person name="Perotto S."/>
        </authorList>
    </citation>
    <scope>NUCLEOTIDE SEQUENCE [LARGE SCALE GENOMIC DNA]</scope>
    <source>
        <strain evidence="1 2">UAMH 7357</strain>
    </source>
</reference>
<protein>
    <submittedName>
        <fullName evidence="1">Uncharacterized protein</fullName>
    </submittedName>
</protein>
<sequence length="116" mass="11738">MAIADLKLSRQSAPNVQSLSLSNFSITNFVAAACTLPNVLPSNPDESLPTSAAVQSSSLIDSLPTKSVSAMSSIAVRSLDASPTVGSSHLEFRQEIIAAASSVAPASAPASPQLTA</sequence>
<gene>
    <name evidence="1" type="ORF">NA56DRAFT_699763</name>
</gene>